<dbReference type="EMBL" id="HBUF01329957">
    <property type="protein sequence ID" value="CAG6696799.1"/>
    <property type="molecule type" value="Transcribed_RNA"/>
</dbReference>
<dbReference type="GO" id="GO:0051880">
    <property type="term" value="F:G-quadruplex DNA binding"/>
    <property type="evidence" value="ECO:0007669"/>
    <property type="project" value="TreeGrafter"/>
</dbReference>
<keyword evidence="8" id="KW-0227">DNA damage</keyword>
<dbReference type="GO" id="GO:0003691">
    <property type="term" value="F:double-stranded telomeric DNA binding"/>
    <property type="evidence" value="ECO:0007669"/>
    <property type="project" value="TreeGrafter"/>
</dbReference>
<keyword evidence="11" id="KW-0067">ATP-binding</keyword>
<evidence type="ECO:0000256" key="4">
    <source>
        <dbReference type="ARBA" id="ARBA00009439"/>
    </source>
</evidence>
<dbReference type="EMBL" id="HBUF01329958">
    <property type="protein sequence ID" value="CAG6696800.1"/>
    <property type="molecule type" value="Transcribed_RNA"/>
</dbReference>
<dbReference type="GO" id="GO:0005524">
    <property type="term" value="F:ATP binding"/>
    <property type="evidence" value="ECO:0007669"/>
    <property type="project" value="UniProtKB-KW"/>
</dbReference>
<dbReference type="GO" id="GO:0016887">
    <property type="term" value="F:ATP hydrolysis activity"/>
    <property type="evidence" value="ECO:0007669"/>
    <property type="project" value="InterPro"/>
</dbReference>
<evidence type="ECO:0000256" key="8">
    <source>
        <dbReference type="ARBA" id="ARBA00022763"/>
    </source>
</evidence>
<dbReference type="GO" id="GO:0030870">
    <property type="term" value="C:Mre11 complex"/>
    <property type="evidence" value="ECO:0007669"/>
    <property type="project" value="InterPro"/>
</dbReference>
<keyword evidence="9" id="KW-0378">Hydrolase</keyword>
<protein>
    <submittedName>
        <fullName evidence="21">DNA repair protein RAD50</fullName>
    </submittedName>
</protein>
<comment type="catalytic activity">
    <reaction evidence="17">
        <text>ATP + H2O = ADP + phosphate + H(+)</text>
        <dbReference type="Rhea" id="RHEA:13065"/>
        <dbReference type="ChEBI" id="CHEBI:15377"/>
        <dbReference type="ChEBI" id="CHEBI:15378"/>
        <dbReference type="ChEBI" id="CHEBI:30616"/>
        <dbReference type="ChEBI" id="CHEBI:43474"/>
        <dbReference type="ChEBI" id="CHEBI:456216"/>
    </reaction>
</comment>
<feature type="binding site" evidence="18">
    <location>
        <position position="687"/>
    </location>
    <ligand>
        <name>Zn(2+)</name>
        <dbReference type="ChEBI" id="CHEBI:29105"/>
    </ligand>
</feature>
<dbReference type="GO" id="GO:0000794">
    <property type="term" value="C:condensed nuclear chromosome"/>
    <property type="evidence" value="ECO:0007669"/>
    <property type="project" value="TreeGrafter"/>
</dbReference>
<comment type="subcellular location">
    <subcellularLocation>
        <location evidence="3">Chromosome</location>
    </subcellularLocation>
    <subcellularLocation>
        <location evidence="2">Nucleus</location>
    </subcellularLocation>
</comment>
<evidence type="ECO:0000256" key="1">
    <source>
        <dbReference type="ARBA" id="ARBA00001947"/>
    </source>
</evidence>
<evidence type="ECO:0000256" key="17">
    <source>
        <dbReference type="ARBA" id="ARBA00049360"/>
    </source>
</evidence>
<feature type="coiled-coil region" evidence="19">
    <location>
        <begin position="591"/>
        <end position="632"/>
    </location>
</feature>
<reference evidence="21" key="1">
    <citation type="submission" date="2021-05" db="EMBL/GenBank/DDBJ databases">
        <authorList>
            <person name="Alioto T."/>
            <person name="Alioto T."/>
            <person name="Gomez Garrido J."/>
        </authorList>
    </citation>
    <scope>NUCLEOTIDE SEQUENCE</scope>
</reference>
<accession>A0A8D8XJG8</accession>
<keyword evidence="16" id="KW-0469">Meiosis</keyword>
<evidence type="ECO:0000256" key="16">
    <source>
        <dbReference type="ARBA" id="ARBA00023254"/>
    </source>
</evidence>
<dbReference type="PROSITE" id="PS51131">
    <property type="entry name" value="ZN_HOOK"/>
    <property type="match status" value="1"/>
</dbReference>
<dbReference type="GO" id="GO:0043047">
    <property type="term" value="F:single-stranded telomeric DNA binding"/>
    <property type="evidence" value="ECO:0007669"/>
    <property type="project" value="TreeGrafter"/>
</dbReference>
<evidence type="ECO:0000259" key="20">
    <source>
        <dbReference type="PROSITE" id="PS51131"/>
    </source>
</evidence>
<dbReference type="NCBIfam" id="TIGR00606">
    <property type="entry name" value="rad50"/>
    <property type="match status" value="1"/>
</dbReference>
<dbReference type="SUPFAM" id="SSF52540">
    <property type="entry name" value="P-loop containing nucleoside triphosphate hydrolases"/>
    <property type="match status" value="1"/>
</dbReference>
<dbReference type="GO" id="GO:0046872">
    <property type="term" value="F:metal ion binding"/>
    <property type="evidence" value="ECO:0007669"/>
    <property type="project" value="UniProtKB-UniRule"/>
</dbReference>
<dbReference type="PANTHER" id="PTHR18867">
    <property type="entry name" value="RAD50"/>
    <property type="match status" value="1"/>
</dbReference>
<evidence type="ECO:0000256" key="2">
    <source>
        <dbReference type="ARBA" id="ARBA00004123"/>
    </source>
</evidence>
<feature type="binding site" evidence="18">
    <location>
        <position position="684"/>
    </location>
    <ligand>
        <name>Zn(2+)</name>
        <dbReference type="ChEBI" id="CHEBI:29105"/>
    </ligand>
</feature>
<dbReference type="InterPro" id="IPR004584">
    <property type="entry name" value="Rad50_eukaryotes"/>
</dbReference>
<keyword evidence="6 18" id="KW-0479">Metal-binding</keyword>
<dbReference type="GO" id="GO:0070192">
    <property type="term" value="P:chromosome organization involved in meiotic cell cycle"/>
    <property type="evidence" value="ECO:0007669"/>
    <property type="project" value="TreeGrafter"/>
</dbReference>
<dbReference type="Pfam" id="PF04423">
    <property type="entry name" value="Rad50_zn_hook"/>
    <property type="match status" value="1"/>
</dbReference>
<keyword evidence="10 18" id="KW-0862">Zinc</keyword>
<comment type="similarity">
    <text evidence="4">Belongs to the SMC family. RAD50 subfamily.</text>
</comment>
<evidence type="ECO:0000256" key="5">
    <source>
        <dbReference type="ARBA" id="ARBA00022454"/>
    </source>
</evidence>
<evidence type="ECO:0000256" key="11">
    <source>
        <dbReference type="ARBA" id="ARBA00022840"/>
    </source>
</evidence>
<dbReference type="EMBL" id="HBUF01329956">
    <property type="protein sequence ID" value="CAG6696798.1"/>
    <property type="molecule type" value="Transcribed_RNA"/>
</dbReference>
<proteinExistence type="inferred from homology"/>
<name>A0A8D8XJG8_9HEMI</name>
<keyword evidence="15" id="KW-0539">Nucleus</keyword>
<evidence type="ECO:0000313" key="21">
    <source>
        <dbReference type="EMBL" id="CAG6696800.1"/>
    </source>
</evidence>
<dbReference type="GO" id="GO:0007004">
    <property type="term" value="P:telomere maintenance via telomerase"/>
    <property type="evidence" value="ECO:0007669"/>
    <property type="project" value="TreeGrafter"/>
</dbReference>
<feature type="coiled-coil region" evidence="19">
    <location>
        <begin position="430"/>
        <end position="559"/>
    </location>
</feature>
<feature type="coiled-coil region" evidence="19">
    <location>
        <begin position="909"/>
        <end position="1081"/>
    </location>
</feature>
<comment type="cofactor">
    <cofactor evidence="1">
        <name>Zn(2+)</name>
        <dbReference type="ChEBI" id="CHEBI:29105"/>
    </cofactor>
</comment>
<evidence type="ECO:0000256" key="10">
    <source>
        <dbReference type="ARBA" id="ARBA00022833"/>
    </source>
</evidence>
<dbReference type="InterPro" id="IPR013134">
    <property type="entry name" value="Zn_hook_RAD50"/>
</dbReference>
<organism evidence="21">
    <name type="scientific">Cacopsylla melanoneura</name>
    <dbReference type="NCBI Taxonomy" id="428564"/>
    <lineage>
        <taxon>Eukaryota</taxon>
        <taxon>Metazoa</taxon>
        <taxon>Ecdysozoa</taxon>
        <taxon>Arthropoda</taxon>
        <taxon>Hexapoda</taxon>
        <taxon>Insecta</taxon>
        <taxon>Pterygota</taxon>
        <taxon>Neoptera</taxon>
        <taxon>Paraneoptera</taxon>
        <taxon>Hemiptera</taxon>
        <taxon>Sternorrhyncha</taxon>
        <taxon>Psylloidea</taxon>
        <taxon>Psyllidae</taxon>
        <taxon>Psyllinae</taxon>
        <taxon>Cacopsylla</taxon>
    </lineage>
</organism>
<dbReference type="EMBL" id="HBUF01329955">
    <property type="protein sequence ID" value="CAG6696797.1"/>
    <property type="molecule type" value="Transcribed_RNA"/>
</dbReference>
<keyword evidence="12" id="KW-0460">Magnesium</keyword>
<keyword evidence="13 19" id="KW-0175">Coiled coil</keyword>
<feature type="domain" description="Zinc-hook" evidence="20">
    <location>
        <begin position="639"/>
        <end position="737"/>
    </location>
</feature>
<evidence type="ECO:0000256" key="19">
    <source>
        <dbReference type="SAM" id="Coils"/>
    </source>
</evidence>
<dbReference type="SUPFAM" id="SSF75712">
    <property type="entry name" value="Rad50 coiled-coil Zn hook"/>
    <property type="match status" value="1"/>
</dbReference>
<evidence type="ECO:0000256" key="6">
    <source>
        <dbReference type="ARBA" id="ARBA00022723"/>
    </source>
</evidence>
<evidence type="ECO:0000256" key="18">
    <source>
        <dbReference type="PROSITE-ProRule" id="PRU00471"/>
    </source>
</evidence>
<dbReference type="GO" id="GO:0000722">
    <property type="term" value="P:telomere maintenance via recombination"/>
    <property type="evidence" value="ECO:0007669"/>
    <property type="project" value="TreeGrafter"/>
</dbReference>
<keyword evidence="5" id="KW-0158">Chromosome</keyword>
<evidence type="ECO:0000256" key="9">
    <source>
        <dbReference type="ARBA" id="ARBA00022801"/>
    </source>
</evidence>
<evidence type="ECO:0000256" key="12">
    <source>
        <dbReference type="ARBA" id="ARBA00022842"/>
    </source>
</evidence>
<dbReference type="Gene3D" id="3.40.50.300">
    <property type="entry name" value="P-loop containing nucleotide triphosphate hydrolases"/>
    <property type="match status" value="2"/>
</dbReference>
<sequence length="1332" mass="153377">MALLDQLHIQGIRNFPSDKKRIVRFQYPLTLIVGENGCGKTTVIECIKFALTNELPQGASSGKNFVHDPRIDNKDETHAIVKLQCVTENSDTVCIVRSLLLTHKGDKETCSTKDTTISRRNPVTGEQRNLGCLQQESVLEMCNMLGVSKAILNNVIFCHQENSDWPLDEGKKVKEIFDEIFDATKYNKALDSIKVQHDRIKKDVPTLKAKYAAALNFKKEADSKKQLIYNNIQKRDQSLQELNNIDESMKPICAQLEQLTEKEKNMSLMSTKYHTKKTERDLELKSCEELESSIKRKFQGEKYELQSKLDQFKIDLDEKYSNLNNQECLKSKYIQEEKQVQVQINESQMKLGKLERDEETHRKLTDSLKTNLNNMADTLSLNTGAKSQYTEEEGDGLIKKSQDVIQNHLSDITILERTFEEEEKAKQSKMDSLRVTKASLESEVKSLNNQITCNKRELTNVITQINEVNQSQSTLQVLQTKLNRVNSEIEQLAKNLDPEKLKNDIEAWKIQRNDLEDESTALEAEITFLQAQNITLSEIKSLKNRKESKLAEVNLLKETHSTAFLTLFNGIPEDNFKSSLDKVSSTTKFNLDKLQDEINSKEKQLYTLEANVNNTSKSLKDQRNTLSEYQDRMEIVLGSKSYGDELDRVTMELKREQENVSMMTSTEYLYTRYIKKLEEPKPCCPICERGFEPDYSMSRLVNKLSGKIKNIPSETKVGEAKVQHLSQLQKSLQELGPVYESITKLQETEIPSLENKLFELKNKVEQTKGDLKKLKNELEGPQTNEKIALSLQGDVTLLDQNMKELKTLQRDLERLESKISGTRVTQGDLEEQLKKQKEIKNELNALRSKIENSQSLMSNHNEKMQSLQKQKNEIHSKQLTVQGGAGMLKSLEDRKSELEGVDSLFQTELEDLAKKIAPIESQLNLAKNELETLKKEHGKTLSQEREKIQEYNRQLEEVKRIKQEMQNYAKRGTLRQLTEVREALHKLNQKKEDVLGKRNECENAITEINQFIANQSLEEIDLKNNLALLEKRTKVVQLDEEVKTLRRDIDHLDVNSVRKEREKLLNENESLMKKKANINGRLQEIGETIKTTENDLKKDYLRDADKKFLKNAYQLKLSDIIMSDLKKYHAALEHCVVQYHTQKLVSINHLIRDYWTRVYQGNDIDYISVVADMGPASGNRRNFSNYRVVQMKNGQLQDMRNRCSAGQRVLACLIIRLALAETFSRNCGIFALDEPTTNLDTKNALSLSKALALLVEEKREQKNFQLIVITHDEEFIENLTAIDKAYVVRIVRDHNGLSDIQYPENMVSNERDDADIVDVKIKPSGVKKMRKY</sequence>
<keyword evidence="7" id="KW-0547">Nucleotide-binding</keyword>
<evidence type="ECO:0000256" key="7">
    <source>
        <dbReference type="ARBA" id="ARBA00022741"/>
    </source>
</evidence>
<evidence type="ECO:0000256" key="3">
    <source>
        <dbReference type="ARBA" id="ARBA00004286"/>
    </source>
</evidence>
<dbReference type="InterPro" id="IPR027417">
    <property type="entry name" value="P-loop_NTPase"/>
</dbReference>
<evidence type="ECO:0000256" key="15">
    <source>
        <dbReference type="ARBA" id="ARBA00023242"/>
    </source>
</evidence>
<dbReference type="PANTHER" id="PTHR18867:SF12">
    <property type="entry name" value="DNA REPAIR PROTEIN RAD50"/>
    <property type="match status" value="1"/>
</dbReference>
<evidence type="ECO:0000256" key="13">
    <source>
        <dbReference type="ARBA" id="ARBA00023054"/>
    </source>
</evidence>
<dbReference type="GO" id="GO:0006302">
    <property type="term" value="P:double-strand break repair"/>
    <property type="evidence" value="ECO:0007669"/>
    <property type="project" value="InterPro"/>
</dbReference>
<keyword evidence="14" id="KW-0234">DNA repair</keyword>
<dbReference type="InterPro" id="IPR038729">
    <property type="entry name" value="Rad50/SbcC_AAA"/>
</dbReference>
<feature type="coiled-coil region" evidence="19">
    <location>
        <begin position="750"/>
        <end position="877"/>
    </location>
</feature>
<dbReference type="Pfam" id="PF13476">
    <property type="entry name" value="AAA_23"/>
    <property type="match status" value="1"/>
</dbReference>
<evidence type="ECO:0000256" key="14">
    <source>
        <dbReference type="ARBA" id="ARBA00023204"/>
    </source>
</evidence>